<evidence type="ECO:0008006" key="4">
    <source>
        <dbReference type="Google" id="ProtNLM"/>
    </source>
</evidence>
<dbReference type="EMBL" id="CP049140">
    <property type="protein sequence ID" value="QIE88037.1"/>
    <property type="molecule type" value="Genomic_DNA"/>
</dbReference>
<dbReference type="Proteomes" id="UP000501063">
    <property type="component" value="Chromosome"/>
</dbReference>
<dbReference type="RefSeq" id="WP_024767330.1">
    <property type="nucleotide sequence ID" value="NZ_CP049140.1"/>
</dbReference>
<keyword evidence="1" id="KW-0732">Signal</keyword>
<evidence type="ECO:0000313" key="3">
    <source>
        <dbReference type="Proteomes" id="UP000501063"/>
    </source>
</evidence>
<organism evidence="2 3">
    <name type="scientific">Pseudomonas nitroreducens</name>
    <dbReference type="NCBI Taxonomy" id="46680"/>
    <lineage>
        <taxon>Bacteria</taxon>
        <taxon>Pseudomonadati</taxon>
        <taxon>Pseudomonadota</taxon>
        <taxon>Gammaproteobacteria</taxon>
        <taxon>Pseudomonadales</taxon>
        <taxon>Pseudomonadaceae</taxon>
        <taxon>Pseudomonas</taxon>
    </lineage>
</organism>
<proteinExistence type="predicted"/>
<protein>
    <recommendedName>
        <fullName evidence="4">Invasion associated locus B family protein</fullName>
    </recommendedName>
</protein>
<accession>A0A6G6IYJ9</accession>
<evidence type="ECO:0000313" key="2">
    <source>
        <dbReference type="EMBL" id="QIE88037.1"/>
    </source>
</evidence>
<feature type="signal peptide" evidence="1">
    <location>
        <begin position="1"/>
        <end position="20"/>
    </location>
</feature>
<gene>
    <name evidence="2" type="ORF">G5B91_17870</name>
</gene>
<reference evidence="2 3" key="1">
    <citation type="submission" date="2020-02" db="EMBL/GenBank/DDBJ databases">
        <title>Integrative conjugative elements (ICEs) and plasmids drive adaptation of Pseudomonas nitroreducens strain HBP1 to wastewater environment.</title>
        <authorList>
            <person name="Sentchilo V."/>
            <person name="Carraro N."/>
            <person name="Bertelli C."/>
            <person name="van der Meer J.R."/>
        </authorList>
    </citation>
    <scope>NUCLEOTIDE SEQUENCE [LARGE SCALE GENOMIC DNA]</scope>
    <source>
        <strain evidence="2 3">HBP1</strain>
    </source>
</reference>
<name>A0A6G6IYJ9_PSENT</name>
<dbReference type="KEGG" id="pnt:G5B91_17870"/>
<dbReference type="AlphaFoldDB" id="A0A6G6IYJ9"/>
<evidence type="ECO:0000256" key="1">
    <source>
        <dbReference type="SAM" id="SignalP"/>
    </source>
</evidence>
<feature type="chain" id="PRO_5026098170" description="Invasion associated locus B family protein" evidence="1">
    <location>
        <begin position="21"/>
        <end position="167"/>
    </location>
</feature>
<sequence length="167" mass="17846">MLKGYGLALLALAATSAAFGAEMNKWTSFNDRTPSGTPVCSMVVTPSAGEAVKNFAIKAMGGANHLSVTLYKDSWKIPKGKSVQANIDFMDNYQLAVDGYGDGKILDLALPASETASFILNIRDAKKLRISFPSGSEQPWVASLDGAKPLLLDFVNCADSQEHTQPF</sequence>